<gene>
    <name evidence="4" type="ORF">ITJ86_02525</name>
</gene>
<proteinExistence type="predicted"/>
<feature type="signal peptide" evidence="2">
    <location>
        <begin position="1"/>
        <end position="24"/>
    </location>
</feature>
<dbReference type="Pfam" id="PF18962">
    <property type="entry name" value="Por_Secre_tail"/>
    <property type="match status" value="1"/>
</dbReference>
<sequence>MKKQLLFTAALLFVALTAFGQATALDPLATDTQIRVADTDFSQTDGPFGASGNGVHVNATEAEVINGTISFDVVSSGEDFETSIIFHVRKLYGNSGSVNLTIDGTTEAFPLAQDAGAANLDAYETFSNLTFSQNVMITSTPKTITLDVNILKDAAAEAKFRFYWVRFTNEALSVDNFEIQETTVNVFPNPAKNSFQIDSNNSIERVELYNITGQLLKTYSEEANYDISDLATGIYIANIKTQFGSKTLRIVKE</sequence>
<evidence type="ECO:0000256" key="1">
    <source>
        <dbReference type="ARBA" id="ARBA00022729"/>
    </source>
</evidence>
<evidence type="ECO:0000313" key="5">
    <source>
        <dbReference type="Proteomes" id="UP000611215"/>
    </source>
</evidence>
<evidence type="ECO:0000313" key="4">
    <source>
        <dbReference type="EMBL" id="MBF8148754.1"/>
    </source>
</evidence>
<evidence type="ECO:0000259" key="3">
    <source>
        <dbReference type="Pfam" id="PF18962"/>
    </source>
</evidence>
<dbReference type="EMBL" id="JADOET010000001">
    <property type="protein sequence ID" value="MBF8148754.1"/>
    <property type="molecule type" value="Genomic_DNA"/>
</dbReference>
<dbReference type="InterPro" id="IPR026444">
    <property type="entry name" value="Secre_tail"/>
</dbReference>
<keyword evidence="1 2" id="KW-0732">Signal</keyword>
<organism evidence="4 5">
    <name type="scientific">Winogradskyella marina</name>
    <dbReference type="NCBI Taxonomy" id="2785530"/>
    <lineage>
        <taxon>Bacteria</taxon>
        <taxon>Pseudomonadati</taxon>
        <taxon>Bacteroidota</taxon>
        <taxon>Flavobacteriia</taxon>
        <taxon>Flavobacteriales</taxon>
        <taxon>Flavobacteriaceae</taxon>
        <taxon>Winogradskyella</taxon>
    </lineage>
</organism>
<feature type="domain" description="Secretion system C-terminal sorting" evidence="3">
    <location>
        <begin position="186"/>
        <end position="247"/>
    </location>
</feature>
<keyword evidence="5" id="KW-1185">Reference proteome</keyword>
<dbReference type="RefSeq" id="WP_195870023.1">
    <property type="nucleotide sequence ID" value="NZ_JADOET010000001.1"/>
</dbReference>
<reference evidence="4 5" key="1">
    <citation type="submission" date="2020-11" db="EMBL/GenBank/DDBJ databases">
        <title>Winogradskyella marina sp. nov., isolated from marine sediment.</title>
        <authorList>
            <person name="Bo J."/>
            <person name="Wang S."/>
            <person name="Song X."/>
            <person name="Du Z."/>
        </authorList>
    </citation>
    <scope>NUCLEOTIDE SEQUENCE [LARGE SCALE GENOMIC DNA]</scope>
    <source>
        <strain evidence="4 5">F6397</strain>
    </source>
</reference>
<protein>
    <submittedName>
        <fullName evidence="4">T9SS type A sorting domain-containing protein</fullName>
    </submittedName>
</protein>
<dbReference type="Proteomes" id="UP000611215">
    <property type="component" value="Unassembled WGS sequence"/>
</dbReference>
<dbReference type="NCBIfam" id="TIGR04183">
    <property type="entry name" value="Por_Secre_tail"/>
    <property type="match status" value="1"/>
</dbReference>
<accession>A0ABS0EE74</accession>
<evidence type="ECO:0000256" key="2">
    <source>
        <dbReference type="SAM" id="SignalP"/>
    </source>
</evidence>
<name>A0ABS0EE74_9FLAO</name>
<feature type="chain" id="PRO_5045126107" evidence="2">
    <location>
        <begin position="25"/>
        <end position="253"/>
    </location>
</feature>
<comment type="caution">
    <text evidence="4">The sequence shown here is derived from an EMBL/GenBank/DDBJ whole genome shotgun (WGS) entry which is preliminary data.</text>
</comment>